<dbReference type="Proteomes" id="UP000585579">
    <property type="component" value="Unassembled WGS sequence"/>
</dbReference>
<dbReference type="InterPro" id="IPR014522">
    <property type="entry name" value="ArtA"/>
</dbReference>
<evidence type="ECO:0000313" key="13">
    <source>
        <dbReference type="Proteomes" id="UP000585579"/>
    </source>
</evidence>
<dbReference type="KEGG" id="mfz:AOB57_008795"/>
<evidence type="ECO:0000313" key="12">
    <source>
        <dbReference type="Proteomes" id="UP000053087"/>
    </source>
</evidence>
<feature type="active site" description="Acyl-thioester intermediate" evidence="8">
    <location>
        <position position="175"/>
    </location>
</feature>
<evidence type="ECO:0000256" key="9">
    <source>
        <dbReference type="SAM" id="Phobius"/>
    </source>
</evidence>
<feature type="transmembrane region" description="Helical" evidence="9">
    <location>
        <begin position="54"/>
        <end position="75"/>
    </location>
</feature>
<feature type="transmembrane region" description="Helical" evidence="9">
    <location>
        <begin position="171"/>
        <end position="191"/>
    </location>
</feature>
<feature type="transmembrane region" description="Helical" evidence="9">
    <location>
        <begin position="198"/>
        <end position="215"/>
    </location>
</feature>
<keyword evidence="3" id="KW-0645">Protease</keyword>
<dbReference type="AlphaFoldDB" id="A0A660HT49"/>
<sequence>MIESILWLAVGLMVASSVIPRTLRVRKLVGGIGWGAFSIHWSYQPLHYLEIQDYANVLLTIVVTLFCLLVAYIMCREYRNGPFYIRNNREVLHSKFSVQGEADSLDITSMLTSASALGALVYFPFANFTSLNTWIIGRVTSQILWVLQYFDIPAYMKDWNMITLNGYTVEIILACTAIESIALFMGLIGAVRAPFSRLAMAFIASVPVIYILNLIRDIFVVVAYGEQWFGADSFIIAHNYIAKAGSGIALFAISYVVLRILPELFGMIDGLWVIFSQELRSLLHRSGGDLS</sequence>
<proteinExistence type="predicted"/>
<evidence type="ECO:0000256" key="1">
    <source>
        <dbReference type="ARBA" id="ARBA00004651"/>
    </source>
</evidence>
<dbReference type="PIRSF" id="PIRSF025737">
    <property type="entry name" value="Cyco1"/>
    <property type="match status" value="1"/>
</dbReference>
<feature type="active site" description="Proton donor" evidence="8">
    <location>
        <position position="216"/>
    </location>
</feature>
<dbReference type="EC" id="3.4.22.-" evidence="10"/>
<dbReference type="OrthoDB" id="200496at2157"/>
<dbReference type="EMBL" id="JAAYQL010000024">
    <property type="protein sequence ID" value="NLK32122.1"/>
    <property type="molecule type" value="Genomic_DNA"/>
</dbReference>
<reference evidence="10 12" key="1">
    <citation type="journal article" date="2016" name="Int. J. Syst. Evol. Microbiol.">
        <title>Methanosarcina flavescens sp. nov., a methanogenic archaeon isolated from a full-scale anaerobic digester.</title>
        <authorList>
            <person name="Kern T."/>
            <person name="Fischer M.A."/>
            <person name="Deppenmeier U."/>
            <person name="Schmitz R.A."/>
            <person name="Rother M."/>
        </authorList>
    </citation>
    <scope>NUCLEOTIDE SEQUENCE [LARGE SCALE GENOMIC DNA]</scope>
    <source>
        <strain evidence="10 12">E03.2</strain>
    </source>
</reference>
<evidence type="ECO:0000256" key="4">
    <source>
        <dbReference type="ARBA" id="ARBA00022692"/>
    </source>
</evidence>
<dbReference type="GO" id="GO:0008233">
    <property type="term" value="F:peptidase activity"/>
    <property type="evidence" value="ECO:0007669"/>
    <property type="project" value="UniProtKB-KW"/>
</dbReference>
<comment type="subcellular location">
    <subcellularLocation>
        <location evidence="1">Cell membrane</location>
        <topology evidence="1">Multi-pass membrane protein</topology>
    </subcellularLocation>
</comment>
<keyword evidence="4 9" id="KW-0812">Transmembrane</keyword>
<evidence type="ECO:0000313" key="11">
    <source>
        <dbReference type="EMBL" id="NLK32122.1"/>
    </source>
</evidence>
<evidence type="ECO:0000256" key="6">
    <source>
        <dbReference type="ARBA" id="ARBA00022989"/>
    </source>
</evidence>
<keyword evidence="2" id="KW-1003">Cell membrane</keyword>
<dbReference type="InterPro" id="IPR019127">
    <property type="entry name" value="Exosortase"/>
</dbReference>
<feature type="transmembrane region" description="Helical" evidence="9">
    <location>
        <begin position="235"/>
        <end position="258"/>
    </location>
</feature>
<keyword evidence="5 10" id="KW-0378">Hydrolase</keyword>
<dbReference type="GO" id="GO:0005886">
    <property type="term" value="C:plasma membrane"/>
    <property type="evidence" value="ECO:0007669"/>
    <property type="project" value="UniProtKB-SubCell"/>
</dbReference>
<evidence type="ECO:0000256" key="5">
    <source>
        <dbReference type="ARBA" id="ARBA00022801"/>
    </source>
</evidence>
<gene>
    <name evidence="10" type="primary">artA</name>
    <name evidence="10" type="ORF">AOB57_008795</name>
    <name evidence="11" type="ORF">GX302_04590</name>
</gene>
<keyword evidence="12" id="KW-1185">Reference proteome</keyword>
<accession>A0A660HT49</accession>
<reference evidence="10" key="2">
    <citation type="submission" date="2018-10" db="EMBL/GenBank/DDBJ databases">
        <authorList>
            <person name="Fischer M.A."/>
            <person name="Kern T."/>
            <person name="Deppenmeier U."/>
            <person name="Schmitz R.A."/>
            <person name="Rother M."/>
        </authorList>
    </citation>
    <scope>NUCLEOTIDE SEQUENCE</scope>
    <source>
        <strain evidence="10">E03.2</strain>
    </source>
</reference>
<dbReference type="NCBIfam" id="TIGR04125">
    <property type="entry name" value="exosort_PGF_TRM"/>
    <property type="match status" value="1"/>
</dbReference>
<keyword evidence="7 9" id="KW-0472">Membrane</keyword>
<evidence type="ECO:0000256" key="2">
    <source>
        <dbReference type="ARBA" id="ARBA00022475"/>
    </source>
</evidence>
<dbReference type="GO" id="GO:0006508">
    <property type="term" value="P:proteolysis"/>
    <property type="evidence" value="ECO:0007669"/>
    <property type="project" value="UniProtKB-KW"/>
</dbReference>
<dbReference type="NCBIfam" id="TIGR04178">
    <property type="entry name" value="exo_archaeo"/>
    <property type="match status" value="1"/>
</dbReference>
<evidence type="ECO:0000256" key="3">
    <source>
        <dbReference type="ARBA" id="ARBA00022670"/>
    </source>
</evidence>
<dbReference type="GeneID" id="53688207"/>
<organism evidence="10 12">
    <name type="scientific">Methanosarcina flavescens</name>
    <dbReference type="NCBI Taxonomy" id="1715806"/>
    <lineage>
        <taxon>Archaea</taxon>
        <taxon>Methanobacteriati</taxon>
        <taxon>Methanobacteriota</taxon>
        <taxon>Stenosarchaea group</taxon>
        <taxon>Methanomicrobia</taxon>
        <taxon>Methanosarcinales</taxon>
        <taxon>Methanosarcinaceae</taxon>
        <taxon>Methanosarcina</taxon>
    </lineage>
</organism>
<dbReference type="InterPro" id="IPR026392">
    <property type="entry name" value="Exo/Archaeosortase_dom"/>
</dbReference>
<dbReference type="RefSeq" id="WP_054298937.1">
    <property type="nucleotide sequence ID" value="NZ_CP032683.1"/>
</dbReference>
<keyword evidence="6 9" id="KW-1133">Transmembrane helix</keyword>
<reference evidence="11 13" key="3">
    <citation type="journal article" date="2020" name="Biotechnol. Biofuels">
        <title>New insights from the biogas microbiome by comprehensive genome-resolved metagenomics of nearly 1600 species originating from multiple anaerobic digesters.</title>
        <authorList>
            <person name="Campanaro S."/>
            <person name="Treu L."/>
            <person name="Rodriguez-R L.M."/>
            <person name="Kovalovszki A."/>
            <person name="Ziels R.M."/>
            <person name="Maus I."/>
            <person name="Zhu X."/>
            <person name="Kougias P.G."/>
            <person name="Basile A."/>
            <person name="Luo G."/>
            <person name="Schluter A."/>
            <person name="Konstantinidis K.T."/>
            <person name="Angelidaki I."/>
        </authorList>
    </citation>
    <scope>NUCLEOTIDE SEQUENCE [LARGE SCALE GENOMIC DNA]</scope>
    <source>
        <strain evidence="11">AS22ysBPME_46</strain>
    </source>
</reference>
<dbReference type="Proteomes" id="UP000053087">
    <property type="component" value="Chromosome"/>
</dbReference>
<evidence type="ECO:0000313" key="10">
    <source>
        <dbReference type="EMBL" id="AYK15276.1"/>
    </source>
</evidence>
<dbReference type="EMBL" id="CP032683">
    <property type="protein sequence ID" value="AYK15276.1"/>
    <property type="molecule type" value="Genomic_DNA"/>
</dbReference>
<feature type="transmembrane region" description="Helical" evidence="9">
    <location>
        <begin position="105"/>
        <end position="125"/>
    </location>
</feature>
<name>A0A660HT49_9EURY</name>
<protein>
    <submittedName>
        <fullName evidence="10">Archaeosortase A</fullName>
        <ecNumber evidence="10">3.4.22.-</ecNumber>
    </submittedName>
</protein>
<dbReference type="Pfam" id="PF09721">
    <property type="entry name" value="Exosortase_EpsH"/>
    <property type="match status" value="1"/>
</dbReference>
<evidence type="ECO:0000256" key="8">
    <source>
        <dbReference type="PIRSR" id="PIRSR025737-1"/>
    </source>
</evidence>
<evidence type="ECO:0000256" key="7">
    <source>
        <dbReference type="ARBA" id="ARBA00023136"/>
    </source>
</evidence>